<evidence type="ECO:0000256" key="13">
    <source>
        <dbReference type="HAMAP-Rule" id="MF_00414"/>
    </source>
</evidence>
<dbReference type="UniPathway" id="UPA00232"/>
<comment type="similarity">
    <text evidence="2">Belongs to the protein kinase superfamily. ADCK protein kinase family.</text>
</comment>
<evidence type="ECO:0000256" key="3">
    <source>
        <dbReference type="ARBA" id="ARBA00022475"/>
    </source>
</evidence>
<dbReference type="GO" id="GO:0006744">
    <property type="term" value="P:ubiquinone biosynthetic process"/>
    <property type="evidence" value="ECO:0007669"/>
    <property type="project" value="UniProtKB-UniPathway"/>
</dbReference>
<evidence type="ECO:0000256" key="5">
    <source>
        <dbReference type="ARBA" id="ARBA00022679"/>
    </source>
</evidence>
<protein>
    <recommendedName>
        <fullName evidence="13">Probable protein kinase UbiB</fullName>
        <ecNumber evidence="13">2.7.-.-</ecNumber>
    </recommendedName>
    <alternativeName>
        <fullName evidence="13">Ubiquinone biosynthesis protein UbiB</fullName>
    </alternativeName>
</protein>
<keyword evidence="3 13" id="KW-1003">Cell membrane</keyword>
<dbReference type="GO" id="GO:0004672">
    <property type="term" value="F:protein kinase activity"/>
    <property type="evidence" value="ECO:0007669"/>
    <property type="project" value="UniProtKB-UniRule"/>
</dbReference>
<dbReference type="InterPro" id="IPR010232">
    <property type="entry name" value="UbiB"/>
</dbReference>
<dbReference type="HAMAP" id="MF_00414">
    <property type="entry name" value="UbiB"/>
    <property type="match status" value="1"/>
</dbReference>
<evidence type="ECO:0000256" key="6">
    <source>
        <dbReference type="ARBA" id="ARBA00022688"/>
    </source>
</evidence>
<evidence type="ECO:0000256" key="9">
    <source>
        <dbReference type="ARBA" id="ARBA00022777"/>
    </source>
</evidence>
<dbReference type="InterPro" id="IPR004147">
    <property type="entry name" value="ABC1_dom"/>
</dbReference>
<evidence type="ECO:0000256" key="8">
    <source>
        <dbReference type="ARBA" id="ARBA00022741"/>
    </source>
</evidence>
<evidence type="ECO:0000313" key="15">
    <source>
        <dbReference type="EMBL" id="STC75696.1"/>
    </source>
</evidence>
<evidence type="ECO:0000256" key="2">
    <source>
        <dbReference type="ARBA" id="ARBA00009670"/>
    </source>
</evidence>
<keyword evidence="5 13" id="KW-0808">Transferase</keyword>
<evidence type="ECO:0000256" key="1">
    <source>
        <dbReference type="ARBA" id="ARBA00005020"/>
    </source>
</evidence>
<keyword evidence="12 13" id="KW-0472">Membrane</keyword>
<dbReference type="InterPro" id="IPR050154">
    <property type="entry name" value="UbiB_kinase"/>
</dbReference>
<feature type="active site" description="Proton acceptor" evidence="13">
    <location>
        <position position="288"/>
    </location>
</feature>
<reference evidence="15 16" key="1">
    <citation type="submission" date="2018-06" db="EMBL/GenBank/DDBJ databases">
        <authorList>
            <consortium name="Pathogen Informatics"/>
            <person name="Doyle S."/>
        </authorList>
    </citation>
    <scope>NUCLEOTIDE SEQUENCE [LARGE SCALE GENOMIC DNA]</scope>
    <source>
        <strain evidence="15 16">NCTC10767</strain>
    </source>
</reference>
<dbReference type="EC" id="2.7.-.-" evidence="13"/>
<feature type="domain" description="ABC1 atypical kinase-like" evidence="14">
    <location>
        <begin position="93"/>
        <end position="344"/>
    </location>
</feature>
<dbReference type="Pfam" id="PF03109">
    <property type="entry name" value="ABC1"/>
    <property type="match status" value="1"/>
</dbReference>
<comment type="function">
    <text evidence="13">Is probably a protein kinase regulator of UbiI activity which is involved in aerobic coenzyme Q (ubiquinone) biosynthesis.</text>
</comment>
<keyword evidence="11 13" id="KW-1133">Transmembrane helix</keyword>
<keyword evidence="6 13" id="KW-0831">Ubiquinone biosynthesis</keyword>
<evidence type="ECO:0000256" key="10">
    <source>
        <dbReference type="ARBA" id="ARBA00022840"/>
    </source>
</evidence>
<evidence type="ECO:0000259" key="14">
    <source>
        <dbReference type="Pfam" id="PF03109"/>
    </source>
</evidence>
<proteinExistence type="inferred from homology"/>
<sequence>MTPGEVRRLYFIIRTFLSYGLDELIPKMRITLPLRLWRYSLFWMPNRHKDKPLGERLRLALQELGPVWIKFGQMLSTRRDLFPPHIADQLALLQDKVAPFDGKLAKQQIEAAMGGLPVEAWFDDFEIKPLASASIAQVHTARLKSNGKEVVIKVIRPDILPVIKADLKLIYRLARWVPRLLPDGRRLRPTEVVREYEKTLIDELNLLRESANAIQLRRNFEDSPMLYIPEVYPDYCSEGMMVMERIYGIPVSDVATLEKNGTNMKLLAERGVQVFFTQVFRDSFFHADMHPGNIFVSYEHPENPKYIGIDCGIVGSLNKEDKRYLAENFIAFFNRDYRKVAELHVDSGWVPPDTNVEEFEFAIRTVCEPIFEKPLAEISFGHVLLNLFNTARRFNMEVQPQLVLLQKTLLYVEGVGRQLYPQLDLWKTAKPFLESWIKDQVGIPALVRAFKEKAPFWVEKMPELPELVYDSLRQGKYLQHSVDKIARELQSNHVRQGQSRYFLGIGATLVLSGTFLLVSRPEWGFDARLVNGRWSDRLVCRLAQNTLIFSSLKAGRVTYNAALFNHHLPQRNMYGWYQYLAVIDYCRHRCTAFWHQKARLHRFRSWCVDQRL</sequence>
<name>A0A376CUL2_ECOLX</name>
<keyword evidence="9 13" id="KW-0418">Kinase</keyword>
<feature type="binding site" evidence="13">
    <location>
        <begin position="130"/>
        <end position="138"/>
    </location>
    <ligand>
        <name>ATP</name>
        <dbReference type="ChEBI" id="CHEBI:30616"/>
    </ligand>
</feature>
<evidence type="ECO:0000256" key="7">
    <source>
        <dbReference type="ARBA" id="ARBA00022692"/>
    </source>
</evidence>
<comment type="similarity">
    <text evidence="13">Belongs to the ABC1 family. UbiB subfamily.</text>
</comment>
<dbReference type="InterPro" id="IPR045308">
    <property type="entry name" value="UbiB_bact"/>
</dbReference>
<dbReference type="GO" id="GO:0005886">
    <property type="term" value="C:plasma membrane"/>
    <property type="evidence" value="ECO:0007669"/>
    <property type="project" value="UniProtKB-UniRule"/>
</dbReference>
<dbReference type="GO" id="GO:0005524">
    <property type="term" value="F:ATP binding"/>
    <property type="evidence" value="ECO:0007669"/>
    <property type="project" value="UniProtKB-KW"/>
</dbReference>
<dbReference type="NCBIfam" id="NF003404">
    <property type="entry name" value="PRK04750.1"/>
    <property type="match status" value="1"/>
</dbReference>
<dbReference type="GO" id="GO:0010795">
    <property type="term" value="P:regulation of ubiquinone biosynthetic process"/>
    <property type="evidence" value="ECO:0007669"/>
    <property type="project" value="UniProtKB-UniRule"/>
</dbReference>
<keyword evidence="7 13" id="KW-0812">Transmembrane</keyword>
<keyword evidence="15" id="KW-0830">Ubiquinone</keyword>
<evidence type="ECO:0000256" key="11">
    <source>
        <dbReference type="ARBA" id="ARBA00022989"/>
    </source>
</evidence>
<evidence type="ECO:0000256" key="12">
    <source>
        <dbReference type="ARBA" id="ARBA00023136"/>
    </source>
</evidence>
<accession>A0A376CUL2</accession>
<dbReference type="SUPFAM" id="SSF56112">
    <property type="entry name" value="Protein kinase-like (PK-like)"/>
    <property type="match status" value="1"/>
</dbReference>
<keyword evidence="10 13" id="KW-0067">ATP-binding</keyword>
<keyword evidence="8 13" id="KW-0547">Nucleotide-binding</keyword>
<comment type="pathway">
    <text evidence="1 13">Cofactor biosynthesis; ubiquinone biosynthesis [regulation].</text>
</comment>
<evidence type="ECO:0000313" key="16">
    <source>
        <dbReference type="Proteomes" id="UP000254647"/>
    </source>
</evidence>
<dbReference type="Proteomes" id="UP000254647">
    <property type="component" value="Unassembled WGS sequence"/>
</dbReference>
<keyword evidence="4" id="KW-0997">Cell inner membrane</keyword>
<dbReference type="InterPro" id="IPR011009">
    <property type="entry name" value="Kinase-like_dom_sf"/>
</dbReference>
<organism evidence="15 16">
    <name type="scientific">Escherichia coli</name>
    <dbReference type="NCBI Taxonomy" id="562"/>
    <lineage>
        <taxon>Bacteria</taxon>
        <taxon>Pseudomonadati</taxon>
        <taxon>Pseudomonadota</taxon>
        <taxon>Gammaproteobacteria</taxon>
        <taxon>Enterobacterales</taxon>
        <taxon>Enterobacteriaceae</taxon>
        <taxon>Escherichia</taxon>
    </lineage>
</organism>
<dbReference type="PANTHER" id="PTHR10566">
    <property type="entry name" value="CHAPERONE-ACTIVITY OF BC1 COMPLEX CABC1 -RELATED"/>
    <property type="match status" value="1"/>
</dbReference>
<dbReference type="AlphaFoldDB" id="A0A376CUL2"/>
<dbReference type="PANTHER" id="PTHR10566:SF113">
    <property type="entry name" value="PROTEIN ACTIVITY OF BC1 COMPLEX KINASE 7, CHLOROPLASTIC"/>
    <property type="match status" value="1"/>
</dbReference>
<dbReference type="CDD" id="cd13972">
    <property type="entry name" value="UbiB"/>
    <property type="match status" value="1"/>
</dbReference>
<dbReference type="EMBL" id="UFXW01000004">
    <property type="protein sequence ID" value="STC75696.1"/>
    <property type="molecule type" value="Genomic_DNA"/>
</dbReference>
<gene>
    <name evidence="13 15" type="primary">ubiB</name>
    <name evidence="15" type="ORF">NCTC10767_00887</name>
</gene>
<feature type="binding site" evidence="13">
    <location>
        <position position="153"/>
    </location>
    <ligand>
        <name>ATP</name>
        <dbReference type="ChEBI" id="CHEBI:30616"/>
    </ligand>
</feature>
<evidence type="ECO:0000256" key="4">
    <source>
        <dbReference type="ARBA" id="ARBA00022519"/>
    </source>
</evidence>
<dbReference type="NCBIfam" id="TIGR01982">
    <property type="entry name" value="UbiB"/>
    <property type="match status" value="1"/>
</dbReference>